<dbReference type="CDD" id="cd11572">
    <property type="entry name" value="RlmI_M_like"/>
    <property type="match status" value="1"/>
</dbReference>
<keyword evidence="3" id="KW-0698">rRNA processing</keyword>
<evidence type="ECO:0000256" key="7">
    <source>
        <dbReference type="ARBA" id="ARBA00022884"/>
    </source>
</evidence>
<dbReference type="InterPro" id="IPR002478">
    <property type="entry name" value="PUA"/>
</dbReference>
<dbReference type="InterPro" id="IPR015947">
    <property type="entry name" value="PUA-like_sf"/>
</dbReference>
<dbReference type="SMART" id="SM00359">
    <property type="entry name" value="PUA"/>
    <property type="match status" value="1"/>
</dbReference>
<dbReference type="GO" id="GO:0003723">
    <property type="term" value="F:RNA binding"/>
    <property type="evidence" value="ECO:0007669"/>
    <property type="project" value="UniProtKB-KW"/>
</dbReference>
<evidence type="ECO:0000256" key="2">
    <source>
        <dbReference type="ARBA" id="ARBA00022490"/>
    </source>
</evidence>
<dbReference type="SUPFAM" id="SSF53335">
    <property type="entry name" value="S-adenosyl-L-methionine-dependent methyltransferases"/>
    <property type="match status" value="1"/>
</dbReference>
<evidence type="ECO:0000256" key="8">
    <source>
        <dbReference type="ARBA" id="ARBA00038091"/>
    </source>
</evidence>
<organism evidence="10 11">
    <name type="scientific">Intestinibaculum porci</name>
    <dbReference type="NCBI Taxonomy" id="2487118"/>
    <lineage>
        <taxon>Bacteria</taxon>
        <taxon>Bacillati</taxon>
        <taxon>Bacillota</taxon>
        <taxon>Erysipelotrichia</taxon>
        <taxon>Erysipelotrichales</taxon>
        <taxon>Erysipelotrichaceae</taxon>
        <taxon>Intestinibaculum</taxon>
    </lineage>
</organism>
<dbReference type="OrthoDB" id="9805492at2"/>
<dbReference type="SUPFAM" id="SSF88697">
    <property type="entry name" value="PUA domain-like"/>
    <property type="match status" value="1"/>
</dbReference>
<protein>
    <submittedName>
        <fullName evidence="10">SAM-dependent methyltransferase</fullName>
    </submittedName>
</protein>
<accession>A0A3G9JN40</accession>
<dbReference type="CDD" id="cd02440">
    <property type="entry name" value="AdoMet_MTases"/>
    <property type="match status" value="1"/>
</dbReference>
<reference evidence="10 11" key="1">
    <citation type="submission" date="2018-11" db="EMBL/GenBank/DDBJ databases">
        <title>Novel Erysipelotrichaceae bacterium isolated from small intestine of a swine.</title>
        <authorList>
            <person name="Kim J.S."/>
            <person name="Choe H."/>
            <person name="Lee Y.R."/>
            <person name="Kim K.M."/>
            <person name="Park D.S."/>
        </authorList>
    </citation>
    <scope>NUCLEOTIDE SEQUENCE [LARGE SCALE GENOMIC DNA]</scope>
    <source>
        <strain evidence="10 11">SG0102</strain>
    </source>
</reference>
<keyword evidence="2" id="KW-0963">Cytoplasm</keyword>
<dbReference type="AlphaFoldDB" id="A0A3G9JN40"/>
<dbReference type="EMBL" id="AP019309">
    <property type="protein sequence ID" value="BBH25638.1"/>
    <property type="molecule type" value="Genomic_DNA"/>
</dbReference>
<dbReference type="GO" id="GO:0008168">
    <property type="term" value="F:methyltransferase activity"/>
    <property type="evidence" value="ECO:0007669"/>
    <property type="project" value="UniProtKB-KW"/>
</dbReference>
<comment type="similarity">
    <text evidence="8">Belongs to the methyltransferase superfamily. RlmI family.</text>
</comment>
<dbReference type="Pfam" id="PF17785">
    <property type="entry name" value="PUA_3"/>
    <property type="match status" value="1"/>
</dbReference>
<keyword evidence="6" id="KW-0949">S-adenosyl-L-methionine</keyword>
<dbReference type="InterPro" id="IPR019614">
    <property type="entry name" value="SAM-dep_methyl-trfase"/>
</dbReference>
<evidence type="ECO:0000256" key="5">
    <source>
        <dbReference type="ARBA" id="ARBA00022679"/>
    </source>
</evidence>
<dbReference type="InterPro" id="IPR029063">
    <property type="entry name" value="SAM-dependent_MTases_sf"/>
</dbReference>
<dbReference type="Proteomes" id="UP000268059">
    <property type="component" value="Chromosome"/>
</dbReference>
<evidence type="ECO:0000313" key="10">
    <source>
        <dbReference type="EMBL" id="BBH25638.1"/>
    </source>
</evidence>
<dbReference type="InterPro" id="IPR036974">
    <property type="entry name" value="PUA_sf"/>
</dbReference>
<dbReference type="PROSITE" id="PS50890">
    <property type="entry name" value="PUA"/>
    <property type="match status" value="1"/>
</dbReference>
<feature type="domain" description="PUA" evidence="9">
    <location>
        <begin position="5"/>
        <end position="90"/>
    </location>
</feature>
<dbReference type="Pfam" id="PF10672">
    <property type="entry name" value="Methyltrans_SAM"/>
    <property type="match status" value="1"/>
</dbReference>
<dbReference type="Gene3D" id="2.30.130.10">
    <property type="entry name" value="PUA domain"/>
    <property type="match status" value="1"/>
</dbReference>
<dbReference type="PANTHER" id="PTHR42873:SF1">
    <property type="entry name" value="S-ADENOSYLMETHIONINE-DEPENDENT METHYLTRANSFERASE DOMAIN-CONTAINING PROTEIN"/>
    <property type="match status" value="1"/>
</dbReference>
<dbReference type="CDD" id="cd21153">
    <property type="entry name" value="PUA_RlmI"/>
    <property type="match status" value="1"/>
</dbReference>
<dbReference type="KEGG" id="ebm:SG0102_05720"/>
<dbReference type="GO" id="GO:0006364">
    <property type="term" value="P:rRNA processing"/>
    <property type="evidence" value="ECO:0007669"/>
    <property type="project" value="UniProtKB-KW"/>
</dbReference>
<dbReference type="Gene3D" id="3.30.750.80">
    <property type="entry name" value="RNA methyltransferase domain (HRMD) like"/>
    <property type="match status" value="1"/>
</dbReference>
<evidence type="ECO:0000256" key="6">
    <source>
        <dbReference type="ARBA" id="ARBA00022691"/>
    </source>
</evidence>
<evidence type="ECO:0000256" key="1">
    <source>
        <dbReference type="ARBA" id="ARBA00004496"/>
    </source>
</evidence>
<keyword evidence="7" id="KW-0694">RNA-binding</keyword>
<evidence type="ECO:0000256" key="3">
    <source>
        <dbReference type="ARBA" id="ARBA00022552"/>
    </source>
</evidence>
<sequence length="399" mass="45551">MNQHHQVIISSDGEPYIRSGQAMMFANNVVSVDQNTRTGDLVDIVTTNHQYLATGFYHATSHVAVRILTHDQKEAIDADFFKKRIQFAYDFRRTVESRNLSNCRLIFGEADGLPGLTIDRYNDVLVSQITSYGMEMHKDLIYDSLLEMMKKDRQEITAIYERNDVKAREKEGLPLYKGFYRGSHDTIITIKENGILLNVDIENGQKTGYFLDQKSNRVLLREMAHGKTVLDCFTHTGGFALNAAKGNAKHVTAVDVSQTALDEALENAKLNHLEDKIDFVQADVFDYLDTLTLHQFDIIVLDPPAFTKSRATFYKAYNGYKRINTVAMKVLRGGGYLISCSCSHFMDRDSYEKMLREAAQEADVTLKQVSVTQQNHDHPILWSHNQDTSYLKFYIFQVI</sequence>
<keyword evidence="5 10" id="KW-0808">Transferase</keyword>
<gene>
    <name evidence="10" type="ORF">SG0102_05720</name>
</gene>
<dbReference type="InParanoid" id="A0A3G9JN40"/>
<dbReference type="FunCoup" id="A0A3G9JN40">
    <property type="interactions" value="203"/>
</dbReference>
<evidence type="ECO:0000256" key="4">
    <source>
        <dbReference type="ARBA" id="ARBA00022603"/>
    </source>
</evidence>
<dbReference type="RefSeq" id="WP_125118567.1">
    <property type="nucleotide sequence ID" value="NZ_AP019309.1"/>
</dbReference>
<keyword evidence="4 10" id="KW-0489">Methyltransferase</keyword>
<comment type="subcellular location">
    <subcellularLocation>
        <location evidence="1">Cytoplasm</location>
    </subcellularLocation>
</comment>
<keyword evidence="11" id="KW-1185">Reference proteome</keyword>
<dbReference type="PANTHER" id="PTHR42873">
    <property type="entry name" value="RIBOSOMAL RNA LARGE SUBUNIT METHYLTRANSFERASE"/>
    <property type="match status" value="1"/>
</dbReference>
<dbReference type="GO" id="GO:0005737">
    <property type="term" value="C:cytoplasm"/>
    <property type="evidence" value="ECO:0007669"/>
    <property type="project" value="UniProtKB-SubCell"/>
</dbReference>
<proteinExistence type="inferred from homology"/>
<dbReference type="GO" id="GO:0032259">
    <property type="term" value="P:methylation"/>
    <property type="evidence" value="ECO:0007669"/>
    <property type="project" value="UniProtKB-KW"/>
</dbReference>
<dbReference type="InterPro" id="IPR041532">
    <property type="entry name" value="RlmI-like_PUA"/>
</dbReference>
<evidence type="ECO:0000259" key="9">
    <source>
        <dbReference type="SMART" id="SM00359"/>
    </source>
</evidence>
<name>A0A3G9JN40_9FIRM</name>
<dbReference type="Gene3D" id="3.40.50.150">
    <property type="entry name" value="Vaccinia Virus protein VP39"/>
    <property type="match status" value="1"/>
</dbReference>
<evidence type="ECO:0000313" key="11">
    <source>
        <dbReference type="Proteomes" id="UP000268059"/>
    </source>
</evidence>